<reference evidence="1" key="1">
    <citation type="journal article" date="2020" name="Stud. Mycol.">
        <title>101 Dothideomycetes genomes: a test case for predicting lifestyles and emergence of pathogens.</title>
        <authorList>
            <person name="Haridas S."/>
            <person name="Albert R."/>
            <person name="Binder M."/>
            <person name="Bloem J."/>
            <person name="Labutti K."/>
            <person name="Salamov A."/>
            <person name="Andreopoulos B."/>
            <person name="Baker S."/>
            <person name="Barry K."/>
            <person name="Bills G."/>
            <person name="Bluhm B."/>
            <person name="Cannon C."/>
            <person name="Castanera R."/>
            <person name="Culley D."/>
            <person name="Daum C."/>
            <person name="Ezra D."/>
            <person name="Gonzalez J."/>
            <person name="Henrissat B."/>
            <person name="Kuo A."/>
            <person name="Liang C."/>
            <person name="Lipzen A."/>
            <person name="Lutzoni F."/>
            <person name="Magnuson J."/>
            <person name="Mondo S."/>
            <person name="Nolan M."/>
            <person name="Ohm R."/>
            <person name="Pangilinan J."/>
            <person name="Park H.-J."/>
            <person name="Ramirez L."/>
            <person name="Alfaro M."/>
            <person name="Sun H."/>
            <person name="Tritt A."/>
            <person name="Yoshinaga Y."/>
            <person name="Zwiers L.-H."/>
            <person name="Turgeon B."/>
            <person name="Goodwin S."/>
            <person name="Spatafora J."/>
            <person name="Crous P."/>
            <person name="Grigoriev I."/>
        </authorList>
    </citation>
    <scope>NUCLEOTIDE SEQUENCE</scope>
    <source>
        <strain evidence="1">CBS 627.86</strain>
    </source>
</reference>
<evidence type="ECO:0000313" key="1">
    <source>
        <dbReference type="EMBL" id="KAF2109701.1"/>
    </source>
</evidence>
<gene>
    <name evidence="1" type="ORF">BDV96DRAFT_233210</name>
</gene>
<dbReference type="EMBL" id="ML977341">
    <property type="protein sequence ID" value="KAF2109701.1"/>
    <property type="molecule type" value="Genomic_DNA"/>
</dbReference>
<protein>
    <submittedName>
        <fullName evidence="1">Uncharacterized protein</fullName>
    </submittedName>
</protein>
<dbReference type="AlphaFoldDB" id="A0A6A5YU83"/>
<evidence type="ECO:0000313" key="2">
    <source>
        <dbReference type="Proteomes" id="UP000799770"/>
    </source>
</evidence>
<sequence length="165" mass="18894">MPLELNCLRRQSLRIAFRAYRRTVEFRALRSIGDRRSYRSQRQTGIRRHRESTITTATSRRAHALACPAQVNCTRPPSPTARRARNSLLSHSAWLQVGGKACGGDVCRDSKRRRQHNRATAPRAATPANCADPRAQRRAHRIISWNSRHLMTGARCLRALCWRES</sequence>
<dbReference type="Proteomes" id="UP000799770">
    <property type="component" value="Unassembled WGS sequence"/>
</dbReference>
<keyword evidence="2" id="KW-1185">Reference proteome</keyword>
<proteinExistence type="predicted"/>
<name>A0A6A5YU83_9PLEO</name>
<accession>A0A6A5YU83</accession>
<organism evidence="1 2">
    <name type="scientific">Lophiotrema nucula</name>
    <dbReference type="NCBI Taxonomy" id="690887"/>
    <lineage>
        <taxon>Eukaryota</taxon>
        <taxon>Fungi</taxon>
        <taxon>Dikarya</taxon>
        <taxon>Ascomycota</taxon>
        <taxon>Pezizomycotina</taxon>
        <taxon>Dothideomycetes</taxon>
        <taxon>Pleosporomycetidae</taxon>
        <taxon>Pleosporales</taxon>
        <taxon>Lophiotremataceae</taxon>
        <taxon>Lophiotrema</taxon>
    </lineage>
</organism>